<dbReference type="InterPro" id="IPR008189">
    <property type="entry name" value="rRNA_ssu_MeTfrase_I"/>
</dbReference>
<dbReference type="PROSITE" id="PS01296">
    <property type="entry name" value="RSMI"/>
    <property type="match status" value="1"/>
</dbReference>
<comment type="subcellular location">
    <subcellularLocation>
        <location evidence="6">Cytoplasm</location>
    </subcellularLocation>
</comment>
<evidence type="ECO:0000256" key="1">
    <source>
        <dbReference type="ARBA" id="ARBA00022490"/>
    </source>
</evidence>
<keyword evidence="10" id="KW-1185">Reference proteome</keyword>
<dbReference type="CDD" id="cd11648">
    <property type="entry name" value="RsmI"/>
    <property type="match status" value="1"/>
</dbReference>
<accession>A0A437QBH7</accession>
<proteinExistence type="inferred from homology"/>
<evidence type="ECO:0000313" key="10">
    <source>
        <dbReference type="Proteomes" id="UP000283077"/>
    </source>
</evidence>
<name>A0A437QBH7_9GAMM</name>
<dbReference type="Gene3D" id="3.30.950.10">
    <property type="entry name" value="Methyltransferase, Cobalt-precorrin-4 Transmethylase, Domain 2"/>
    <property type="match status" value="1"/>
</dbReference>
<dbReference type="InterPro" id="IPR000878">
    <property type="entry name" value="4pyrrol_Mease"/>
</dbReference>
<dbReference type="Pfam" id="PF23016">
    <property type="entry name" value="RsmI_C"/>
    <property type="match status" value="1"/>
</dbReference>
<dbReference type="Proteomes" id="UP000283077">
    <property type="component" value="Unassembled WGS sequence"/>
</dbReference>
<comment type="catalytic activity">
    <reaction evidence="6">
        <text>cytidine(1402) in 16S rRNA + S-adenosyl-L-methionine = 2'-O-methylcytidine(1402) in 16S rRNA + S-adenosyl-L-homocysteine + H(+)</text>
        <dbReference type="Rhea" id="RHEA:42924"/>
        <dbReference type="Rhea" id="RHEA-COMP:10285"/>
        <dbReference type="Rhea" id="RHEA-COMP:10286"/>
        <dbReference type="ChEBI" id="CHEBI:15378"/>
        <dbReference type="ChEBI" id="CHEBI:57856"/>
        <dbReference type="ChEBI" id="CHEBI:59789"/>
        <dbReference type="ChEBI" id="CHEBI:74495"/>
        <dbReference type="ChEBI" id="CHEBI:82748"/>
        <dbReference type="EC" id="2.1.1.198"/>
    </reaction>
</comment>
<dbReference type="PANTHER" id="PTHR46111:SF1">
    <property type="entry name" value="RIBOSOMAL RNA SMALL SUBUNIT METHYLTRANSFERASE I"/>
    <property type="match status" value="1"/>
</dbReference>
<evidence type="ECO:0000256" key="3">
    <source>
        <dbReference type="ARBA" id="ARBA00022603"/>
    </source>
</evidence>
<keyword evidence="3 6" id="KW-0489">Methyltransferase</keyword>
<keyword evidence="2 6" id="KW-0698">rRNA processing</keyword>
<dbReference type="RefSeq" id="WP_127701273.1">
    <property type="nucleotide sequence ID" value="NZ_SACS01000038.1"/>
</dbReference>
<dbReference type="EC" id="2.1.1.198" evidence="6"/>
<dbReference type="GO" id="GO:0005737">
    <property type="term" value="C:cytoplasm"/>
    <property type="evidence" value="ECO:0007669"/>
    <property type="project" value="UniProtKB-SubCell"/>
</dbReference>
<dbReference type="FunFam" id="3.30.950.10:FF:000002">
    <property type="entry name" value="Ribosomal RNA small subunit methyltransferase I"/>
    <property type="match status" value="1"/>
</dbReference>
<dbReference type="InterPro" id="IPR035996">
    <property type="entry name" value="4pyrrol_Methylase_sf"/>
</dbReference>
<dbReference type="Gene3D" id="3.40.1010.10">
    <property type="entry name" value="Cobalt-precorrin-4 Transmethylase, Domain 1"/>
    <property type="match status" value="1"/>
</dbReference>
<feature type="domain" description="RsmI HTH" evidence="8">
    <location>
        <begin position="241"/>
        <end position="282"/>
    </location>
</feature>
<dbReference type="OrthoDB" id="9809084at2"/>
<evidence type="ECO:0000256" key="4">
    <source>
        <dbReference type="ARBA" id="ARBA00022679"/>
    </source>
</evidence>
<evidence type="ECO:0000259" key="7">
    <source>
        <dbReference type="Pfam" id="PF00590"/>
    </source>
</evidence>
<dbReference type="PANTHER" id="PTHR46111">
    <property type="entry name" value="RIBOSOMAL RNA SMALL SUBUNIT METHYLTRANSFERASE I"/>
    <property type="match status" value="1"/>
</dbReference>
<organism evidence="9 10">
    <name type="scientific">Rheinheimera riviphila</name>
    <dbReference type="NCBI Taxonomy" id="1834037"/>
    <lineage>
        <taxon>Bacteria</taxon>
        <taxon>Pseudomonadati</taxon>
        <taxon>Pseudomonadota</taxon>
        <taxon>Gammaproteobacteria</taxon>
        <taxon>Chromatiales</taxon>
        <taxon>Chromatiaceae</taxon>
        <taxon>Rheinheimera</taxon>
    </lineage>
</organism>
<dbReference type="PIRSF" id="PIRSF005917">
    <property type="entry name" value="MTase_YraL"/>
    <property type="match status" value="1"/>
</dbReference>
<comment type="similarity">
    <text evidence="6">Belongs to the methyltransferase superfamily. RsmI family.</text>
</comment>
<evidence type="ECO:0000256" key="6">
    <source>
        <dbReference type="HAMAP-Rule" id="MF_01877"/>
    </source>
</evidence>
<dbReference type="InterPro" id="IPR053910">
    <property type="entry name" value="RsmI_HTH"/>
</dbReference>
<keyword evidence="4 6" id="KW-0808">Transferase</keyword>
<dbReference type="AlphaFoldDB" id="A0A437QBH7"/>
<dbReference type="InterPro" id="IPR018063">
    <property type="entry name" value="SAM_MeTrfase_RsmI_CS"/>
</dbReference>
<reference evidence="9 10" key="1">
    <citation type="submission" date="2019-01" db="EMBL/GenBank/DDBJ databases">
        <authorList>
            <person name="Chen W.-M."/>
        </authorList>
    </citation>
    <scope>NUCLEOTIDE SEQUENCE [LARGE SCALE GENOMIC DNA]</scope>
    <source>
        <strain evidence="9 10">KYPC3</strain>
    </source>
</reference>
<dbReference type="FunFam" id="3.40.1010.10:FF:000002">
    <property type="entry name" value="Ribosomal RNA small subunit methyltransferase I"/>
    <property type="match status" value="1"/>
</dbReference>
<sequence length="288" mass="31182">MTQQHSGAAGSLFIVATPIGNLDDISQRVLQVLREVAWVAAEDTRHSGKLLSHFNISARFLSLHDHNEKQRAASLLQKLQAGESVALVSDAGTPLISDPGYSLVRLCRDAGVKIVPIPGPCALIAALCCAGLPTDKFHFIGFLPAKSGQRQQVLSDIPANVGTLITYEAARRVKDTLADVAVVFGDERELVLAKEISKTFEHFCHGTAQSITAWLEEDPQRCQGEMVLMIAPPADKPDDDIHPAAQKTLKLLMSELPLKKAAALTAEIHGEKKNALYKLGLSWDLAQE</sequence>
<evidence type="ECO:0000256" key="5">
    <source>
        <dbReference type="ARBA" id="ARBA00022691"/>
    </source>
</evidence>
<comment type="function">
    <text evidence="6">Catalyzes the 2'-O-methylation of the ribose of cytidine 1402 (C1402) in 16S rRNA.</text>
</comment>
<gene>
    <name evidence="6 9" type="primary">rsmI</name>
    <name evidence="9" type="ORF">EOE67_19885</name>
</gene>
<dbReference type="InterPro" id="IPR014777">
    <property type="entry name" value="4pyrrole_Mease_sub1"/>
</dbReference>
<keyword evidence="1 6" id="KW-0963">Cytoplasm</keyword>
<dbReference type="EMBL" id="SACS01000038">
    <property type="protein sequence ID" value="RVU31857.1"/>
    <property type="molecule type" value="Genomic_DNA"/>
</dbReference>
<comment type="caution">
    <text evidence="9">The sequence shown here is derived from an EMBL/GenBank/DDBJ whole genome shotgun (WGS) entry which is preliminary data.</text>
</comment>
<evidence type="ECO:0000259" key="8">
    <source>
        <dbReference type="Pfam" id="PF23016"/>
    </source>
</evidence>
<dbReference type="NCBIfam" id="TIGR00096">
    <property type="entry name" value="16S rRNA (cytidine(1402)-2'-O)-methyltransferase"/>
    <property type="match status" value="1"/>
</dbReference>
<dbReference type="SUPFAM" id="SSF53790">
    <property type="entry name" value="Tetrapyrrole methylase"/>
    <property type="match status" value="1"/>
</dbReference>
<protein>
    <recommendedName>
        <fullName evidence="6">Ribosomal RNA small subunit methyltransferase I</fullName>
        <ecNumber evidence="6">2.1.1.198</ecNumber>
    </recommendedName>
    <alternativeName>
        <fullName evidence="6">16S rRNA 2'-O-ribose C1402 methyltransferase</fullName>
    </alternativeName>
    <alternativeName>
        <fullName evidence="6">rRNA (cytidine-2'-O-)-methyltransferase RsmI</fullName>
    </alternativeName>
</protein>
<evidence type="ECO:0000313" key="9">
    <source>
        <dbReference type="EMBL" id="RVU31857.1"/>
    </source>
</evidence>
<feature type="domain" description="Tetrapyrrole methylase" evidence="7">
    <location>
        <begin position="12"/>
        <end position="211"/>
    </location>
</feature>
<dbReference type="InterPro" id="IPR014776">
    <property type="entry name" value="4pyrrole_Mease_sub2"/>
</dbReference>
<dbReference type="Pfam" id="PF00590">
    <property type="entry name" value="TP_methylase"/>
    <property type="match status" value="1"/>
</dbReference>
<dbReference type="HAMAP" id="MF_01877">
    <property type="entry name" value="16SrRNA_methyltr_I"/>
    <property type="match status" value="1"/>
</dbReference>
<keyword evidence="5 6" id="KW-0949">S-adenosyl-L-methionine</keyword>
<evidence type="ECO:0000256" key="2">
    <source>
        <dbReference type="ARBA" id="ARBA00022552"/>
    </source>
</evidence>
<dbReference type="GO" id="GO:0070677">
    <property type="term" value="F:rRNA (cytosine-2'-O-)-methyltransferase activity"/>
    <property type="evidence" value="ECO:0007669"/>
    <property type="project" value="UniProtKB-UniRule"/>
</dbReference>